<comment type="caution">
    <text evidence="1">The sequence shown here is derived from an EMBL/GenBank/DDBJ whole genome shotgun (WGS) entry which is preliminary data.</text>
</comment>
<proteinExistence type="predicted"/>
<gene>
    <name evidence="1" type="ORF">HYALB_00011767</name>
</gene>
<reference evidence="1" key="1">
    <citation type="submission" date="2021-07" db="EMBL/GenBank/DDBJ databases">
        <authorList>
            <person name="Durling M."/>
        </authorList>
    </citation>
    <scope>NUCLEOTIDE SEQUENCE</scope>
</reference>
<name>A0A9N9LPM2_9HELO</name>
<sequence length="183" mass="20741">MDFEAVHSKYVQGRVYWLVIHLQKVAPPFATSPTMIQRVQPDDNVGLIVDLHTPGINVTMATGKAITVTVQNLSFKLDCTRGVKLVEDPAMRFQLQVDVKKLKEHEFTVQVTVGTDENDTPAVREVMDLICKGFDAIENRYPEDERECLDSHEELKMLALFPALFDRYSVACKAKTQQEEVDT</sequence>
<keyword evidence="2" id="KW-1185">Reference proteome</keyword>
<dbReference type="Proteomes" id="UP000701801">
    <property type="component" value="Unassembled WGS sequence"/>
</dbReference>
<evidence type="ECO:0000313" key="2">
    <source>
        <dbReference type="Proteomes" id="UP000701801"/>
    </source>
</evidence>
<accession>A0A9N9LPM2</accession>
<dbReference type="OrthoDB" id="3569781at2759"/>
<organism evidence="1 2">
    <name type="scientific">Hymenoscyphus albidus</name>
    <dbReference type="NCBI Taxonomy" id="595503"/>
    <lineage>
        <taxon>Eukaryota</taxon>
        <taxon>Fungi</taxon>
        <taxon>Dikarya</taxon>
        <taxon>Ascomycota</taxon>
        <taxon>Pezizomycotina</taxon>
        <taxon>Leotiomycetes</taxon>
        <taxon>Helotiales</taxon>
        <taxon>Helotiaceae</taxon>
        <taxon>Hymenoscyphus</taxon>
    </lineage>
</organism>
<dbReference type="AlphaFoldDB" id="A0A9N9LPM2"/>
<protein>
    <submittedName>
        <fullName evidence="1">Uncharacterized protein</fullName>
    </submittedName>
</protein>
<evidence type="ECO:0000313" key="1">
    <source>
        <dbReference type="EMBL" id="CAG8976282.1"/>
    </source>
</evidence>
<dbReference type="EMBL" id="CAJVRM010000171">
    <property type="protein sequence ID" value="CAG8976282.1"/>
    <property type="molecule type" value="Genomic_DNA"/>
</dbReference>